<evidence type="ECO:0000313" key="2">
    <source>
        <dbReference type="EMBL" id="GAA4720808.1"/>
    </source>
</evidence>
<accession>A0ABP8Y5P5</accession>
<keyword evidence="3" id="KW-1185">Reference proteome</keyword>
<organism evidence="2 3">
    <name type="scientific">Nocardioides conyzicola</name>
    <dbReference type="NCBI Taxonomy" id="1651781"/>
    <lineage>
        <taxon>Bacteria</taxon>
        <taxon>Bacillati</taxon>
        <taxon>Actinomycetota</taxon>
        <taxon>Actinomycetes</taxon>
        <taxon>Propionibacteriales</taxon>
        <taxon>Nocardioidaceae</taxon>
        <taxon>Nocardioides</taxon>
    </lineage>
</organism>
<feature type="transmembrane region" description="Helical" evidence="1">
    <location>
        <begin position="369"/>
        <end position="392"/>
    </location>
</feature>
<keyword evidence="1" id="KW-0812">Transmembrane</keyword>
<comment type="caution">
    <text evidence="2">The sequence shown here is derived from an EMBL/GenBank/DDBJ whole genome shotgun (WGS) entry which is preliminary data.</text>
</comment>
<dbReference type="EMBL" id="BAABKM010000005">
    <property type="protein sequence ID" value="GAA4720808.1"/>
    <property type="molecule type" value="Genomic_DNA"/>
</dbReference>
<feature type="transmembrane region" description="Helical" evidence="1">
    <location>
        <begin position="268"/>
        <end position="301"/>
    </location>
</feature>
<reference evidence="3" key="1">
    <citation type="journal article" date="2019" name="Int. J. Syst. Evol. Microbiol.">
        <title>The Global Catalogue of Microorganisms (GCM) 10K type strain sequencing project: providing services to taxonomists for standard genome sequencing and annotation.</title>
        <authorList>
            <consortium name="The Broad Institute Genomics Platform"/>
            <consortium name="The Broad Institute Genome Sequencing Center for Infectious Disease"/>
            <person name="Wu L."/>
            <person name="Ma J."/>
        </authorList>
    </citation>
    <scope>NUCLEOTIDE SEQUENCE [LARGE SCALE GENOMIC DNA]</scope>
    <source>
        <strain evidence="3">JCM 18531</strain>
    </source>
</reference>
<feature type="transmembrane region" description="Helical" evidence="1">
    <location>
        <begin position="343"/>
        <end position="363"/>
    </location>
</feature>
<protein>
    <submittedName>
        <fullName evidence="2">Uncharacterized protein</fullName>
    </submittedName>
</protein>
<feature type="transmembrane region" description="Helical" evidence="1">
    <location>
        <begin position="307"/>
        <end position="331"/>
    </location>
</feature>
<evidence type="ECO:0000256" key="1">
    <source>
        <dbReference type="SAM" id="Phobius"/>
    </source>
</evidence>
<feature type="transmembrane region" description="Helical" evidence="1">
    <location>
        <begin position="168"/>
        <end position="185"/>
    </location>
</feature>
<gene>
    <name evidence="2" type="ORF">GCM10023349_46270</name>
</gene>
<feature type="transmembrane region" description="Helical" evidence="1">
    <location>
        <begin position="142"/>
        <end position="162"/>
    </location>
</feature>
<proteinExistence type="predicted"/>
<evidence type="ECO:0000313" key="3">
    <source>
        <dbReference type="Proteomes" id="UP001499974"/>
    </source>
</evidence>
<feature type="transmembrane region" description="Helical" evidence="1">
    <location>
        <begin position="197"/>
        <end position="222"/>
    </location>
</feature>
<feature type="transmembrane region" description="Helical" evidence="1">
    <location>
        <begin position="37"/>
        <end position="58"/>
    </location>
</feature>
<sequence>MSTIVPRNADVRVIARRVSTRISALRLGRLRGIMNRLVPALVLAVAIAGSTALSYYFARTLYFGGDDWDFLLHRGTVAGVDSGMWAPHYGHWSTGVVLMYRFLFSVAGLSYLPYIAVCWVLHAAIVVVTYHLVRRSGTGRGVGLTVAWLLAFIGAGAEALLWATVMNLLASLLFGLLAMLLYVVAGDGPRTRFAAWLLLIVALAFSATGITLAVVLAVFVALRFSVRAAAELISVPAVTWVVWWLLIGHEESASTVSDRSDYLGVPEFFWTGLSQALGTFAGIPASGGILLAVLLVLPFVVRDAPETLRLMAVAGVVGAVFQMLLAAATRVSAGLAWATTGRYAYLTIALLMPSMALGLHWLATSVKPSRWVSSGLVVVVLGVYTIGAVGLFRDYAHDQKPYRTPWKDRLAGLVAAADSGETVLTDQLDPVLNPYLEADLVLSPEVRGAIAGTATDQGVLDAEALAMTAVGPRTAWLGSPATVRLALGFEGAIDPRPGCHVYTAPDGGTPALELDTGPGGNEITVQSPATSIRTQLVRGDVESVPRNWPVEPDTQIHVATTARDAVLRVTFDKTGSYVICRK</sequence>
<dbReference type="Proteomes" id="UP001499974">
    <property type="component" value="Unassembled WGS sequence"/>
</dbReference>
<dbReference type="RefSeq" id="WP_345524133.1">
    <property type="nucleotide sequence ID" value="NZ_BAABKM010000005.1"/>
</dbReference>
<keyword evidence="1" id="KW-0472">Membrane</keyword>
<name>A0ABP8Y5P5_9ACTN</name>
<keyword evidence="1" id="KW-1133">Transmembrane helix</keyword>
<feature type="transmembrane region" description="Helical" evidence="1">
    <location>
        <begin position="111"/>
        <end position="130"/>
    </location>
</feature>